<organism evidence="1 2">
    <name type="scientific">Bacteroides difficilis</name>
    <dbReference type="NCBI Taxonomy" id="2763021"/>
    <lineage>
        <taxon>Bacteria</taxon>
        <taxon>Pseudomonadati</taxon>
        <taxon>Bacteroidota</taxon>
        <taxon>Bacteroidia</taxon>
        <taxon>Bacteroidales</taxon>
        <taxon>Bacteroidaceae</taxon>
        <taxon>Bacteroides</taxon>
    </lineage>
</organism>
<keyword evidence="2" id="KW-1185">Reference proteome</keyword>
<dbReference type="EMBL" id="JACOOE010000006">
    <property type="protein sequence ID" value="MBC5605599.1"/>
    <property type="molecule type" value="Genomic_DNA"/>
</dbReference>
<comment type="caution">
    <text evidence="1">The sequence shown here is derived from an EMBL/GenBank/DDBJ whole genome shotgun (WGS) entry which is preliminary data.</text>
</comment>
<gene>
    <name evidence="1" type="ORF">H8S67_13075</name>
</gene>
<dbReference type="Proteomes" id="UP000600600">
    <property type="component" value="Unassembled WGS sequence"/>
</dbReference>
<dbReference type="RefSeq" id="WP_186967567.1">
    <property type="nucleotide sequence ID" value="NZ_JACOOE010000006.1"/>
</dbReference>
<name>A0ABR7CDU3_9BACE</name>
<protein>
    <submittedName>
        <fullName evidence="1">Uncharacterized protein</fullName>
    </submittedName>
</protein>
<evidence type="ECO:0000313" key="2">
    <source>
        <dbReference type="Proteomes" id="UP000600600"/>
    </source>
</evidence>
<accession>A0ABR7CDU3</accession>
<sequence length="51" mass="6204">MRTSPYTQETMVIENPSKPLVMLMNKLRDRKMAQLKELKEKKDFYFPKNKQ</sequence>
<proteinExistence type="predicted"/>
<evidence type="ECO:0000313" key="1">
    <source>
        <dbReference type="EMBL" id="MBC5605599.1"/>
    </source>
</evidence>
<reference evidence="1 2" key="1">
    <citation type="submission" date="2020-08" db="EMBL/GenBank/DDBJ databases">
        <title>Genome public.</title>
        <authorList>
            <person name="Liu C."/>
            <person name="Sun Q."/>
        </authorList>
    </citation>
    <scope>NUCLEOTIDE SEQUENCE [LARGE SCALE GENOMIC DNA]</scope>
    <source>
        <strain evidence="1 2">M27</strain>
    </source>
</reference>